<proteinExistence type="predicted"/>
<evidence type="ECO:0000313" key="1">
    <source>
        <dbReference type="WBParaSite" id="HNAJ_0000681101-mRNA-1"/>
    </source>
</evidence>
<reference evidence="1" key="1">
    <citation type="submission" date="2017-02" db="UniProtKB">
        <authorList>
            <consortium name="WormBaseParasite"/>
        </authorList>
    </citation>
    <scope>IDENTIFICATION</scope>
</reference>
<sequence length="349" mass="39168">LLAQNESLLPLTSALEGLANTSKDMPYYTVNRLGTMLQKLPPTLKQILPLSSREDMFLISQRLMQFQLLLLQGMSLQYKDPLPSLMKRDLKTLDYDTDIDSEPIATEGNLVFKSIKDDQRESAKSMVATFEYLNEAMATALHEVLISGGTALEFTSNTSGTVSFCRVDNSVIEDKQNSCGFLQSFIFNLSSNGSQSDFIIRTSNTTSDVYAFFGDSRESPKSELLSLSIYSMHGLNFSDEASKFRIKLKKRLSESNNSINDEEQLYLPDPLVAIDGSLIHQSLIMHAFEVDDSDNSGFVFQLEPNEISSCPQYLVIARFVIPPNLRQLDDFGQFFWTMLPTSISKCSEL</sequence>
<protein>
    <submittedName>
        <fullName evidence="1">SUN domain-containing protein</fullName>
    </submittedName>
</protein>
<dbReference type="STRING" id="102285.A0A0R3TIC0"/>
<dbReference type="WBParaSite" id="HNAJ_0000681101-mRNA-1">
    <property type="protein sequence ID" value="HNAJ_0000681101-mRNA-1"/>
    <property type="gene ID" value="HNAJ_0000681101"/>
</dbReference>
<organism evidence="1">
    <name type="scientific">Rodentolepis nana</name>
    <name type="common">Dwarf tapeworm</name>
    <name type="synonym">Hymenolepis nana</name>
    <dbReference type="NCBI Taxonomy" id="102285"/>
    <lineage>
        <taxon>Eukaryota</taxon>
        <taxon>Metazoa</taxon>
        <taxon>Spiralia</taxon>
        <taxon>Lophotrochozoa</taxon>
        <taxon>Platyhelminthes</taxon>
        <taxon>Cestoda</taxon>
        <taxon>Eucestoda</taxon>
        <taxon>Cyclophyllidea</taxon>
        <taxon>Hymenolepididae</taxon>
        <taxon>Rodentolepis</taxon>
    </lineage>
</organism>
<name>A0A0R3TIC0_RODNA</name>
<accession>A0A0R3TIC0</accession>
<dbReference type="AlphaFoldDB" id="A0A0R3TIC0"/>